<accession>A0A2S9K1S0</accession>
<dbReference type="InterPro" id="IPR032710">
    <property type="entry name" value="NTF2-like_dom_sf"/>
</dbReference>
<dbReference type="Gene3D" id="3.10.450.50">
    <property type="match status" value="1"/>
</dbReference>
<dbReference type="Pfam" id="PF00515">
    <property type="entry name" value="TPR_1"/>
    <property type="match status" value="1"/>
</dbReference>
<dbReference type="SUPFAM" id="SSF54427">
    <property type="entry name" value="NTF2-like"/>
    <property type="match status" value="1"/>
</dbReference>
<feature type="region of interest" description="Disordered" evidence="2">
    <location>
        <begin position="219"/>
        <end position="244"/>
    </location>
</feature>
<evidence type="ECO:0000256" key="1">
    <source>
        <dbReference type="PROSITE-ProRule" id="PRU00339"/>
    </source>
</evidence>
<dbReference type="AlphaFoldDB" id="A0A2S9K1S0"/>
<gene>
    <name evidence="5" type="ORF">C6P64_14835</name>
</gene>
<dbReference type="InterPro" id="IPR019734">
    <property type="entry name" value="TPR_rpt"/>
</dbReference>
<dbReference type="Pfam" id="PF13432">
    <property type="entry name" value="TPR_16"/>
    <property type="match status" value="1"/>
</dbReference>
<keyword evidence="6" id="KW-1185">Reference proteome</keyword>
<evidence type="ECO:0000313" key="5">
    <source>
        <dbReference type="EMBL" id="PRD64379.1"/>
    </source>
</evidence>
<evidence type="ECO:0000259" key="4">
    <source>
        <dbReference type="Pfam" id="PF24125"/>
    </source>
</evidence>
<feature type="domain" description="Cds6 C-terminal" evidence="4">
    <location>
        <begin position="245"/>
        <end position="350"/>
    </location>
</feature>
<evidence type="ECO:0000313" key="6">
    <source>
        <dbReference type="Proteomes" id="UP000238589"/>
    </source>
</evidence>
<keyword evidence="3" id="KW-0732">Signal</keyword>
<organism evidence="5 6">
    <name type="scientific">Malikia granosa</name>
    <dbReference type="NCBI Taxonomy" id="263067"/>
    <lineage>
        <taxon>Bacteria</taxon>
        <taxon>Pseudomonadati</taxon>
        <taxon>Pseudomonadota</taxon>
        <taxon>Betaproteobacteria</taxon>
        <taxon>Burkholderiales</taxon>
        <taxon>Comamonadaceae</taxon>
        <taxon>Malikia</taxon>
    </lineage>
</organism>
<evidence type="ECO:0000256" key="2">
    <source>
        <dbReference type="SAM" id="MobiDB-lite"/>
    </source>
</evidence>
<dbReference type="InterPro" id="IPR056203">
    <property type="entry name" value="Cds6_C"/>
</dbReference>
<dbReference type="PROSITE" id="PS50005">
    <property type="entry name" value="TPR"/>
    <property type="match status" value="1"/>
</dbReference>
<comment type="caution">
    <text evidence="5">The sequence shown here is derived from an EMBL/GenBank/DDBJ whole genome shotgun (WGS) entry which is preliminary data.</text>
</comment>
<reference evidence="5 6" key="1">
    <citation type="submission" date="2018-03" db="EMBL/GenBank/DDBJ databases">
        <title>Comparative genomics illustrates the genes involved in a hyperalkaliphilic mechanisms of Serpentinomonas isolated from highly-alkaline calcium-rich serpentinized springs.</title>
        <authorList>
            <person name="Suzuki S."/>
            <person name="Ishii S."/>
            <person name="Walworth N."/>
            <person name="Bird L."/>
            <person name="Kuenen J.G."/>
            <person name="Nealson K.H."/>
        </authorList>
    </citation>
    <scope>NUCLEOTIDE SEQUENCE [LARGE SCALE GENOMIC DNA]</scope>
    <source>
        <strain evidence="5 6">P1</strain>
    </source>
</reference>
<evidence type="ECO:0000256" key="3">
    <source>
        <dbReference type="SAM" id="SignalP"/>
    </source>
</evidence>
<proteinExistence type="predicted"/>
<feature type="compositionally biased region" description="Polar residues" evidence="2">
    <location>
        <begin position="222"/>
        <end position="237"/>
    </location>
</feature>
<dbReference type="EMBL" id="PVLQ01000072">
    <property type="protein sequence ID" value="PRD64379.1"/>
    <property type="molecule type" value="Genomic_DNA"/>
</dbReference>
<dbReference type="Gene3D" id="1.25.40.10">
    <property type="entry name" value="Tetratricopeptide repeat domain"/>
    <property type="match status" value="1"/>
</dbReference>
<dbReference type="SMART" id="SM00028">
    <property type="entry name" value="TPR"/>
    <property type="match status" value="2"/>
</dbReference>
<name>A0A2S9K1S0_9BURK</name>
<dbReference type="Proteomes" id="UP000238589">
    <property type="component" value="Unassembled WGS sequence"/>
</dbReference>
<sequence length="350" mass="37756">MDRILSFLSKAGSGPCLLLAMLAATSSSLVTAQELPEVQKLVERGELKQALAKVNQHLTARPNSIDARFLKGVILAESNDPAQAIAIFAQLTQDAPQLLEAYNNLGALYARQQDYDKARVTLEAALKLDPALSAVTGNLRHTYGSLAKQAYDKALGHESGPAPQASKNLVLLNKLRAPTGAPGKALETGIGKPVAVAALPAMSTTASLAVPQPFSPVAVTAETPSTPAASESKSGTTPPSPHADVRRAVDNWSQAWMRKDMKAYLAAYAPDFSVPRGQSRKDWERERTQRILGKRDRIQIEIEKPEVLVQDGVAKVKFLQHYQAGSFKNSTVKLLTLASYGGKWRIKSEK</sequence>
<feature type="chain" id="PRO_5015411915" evidence="3">
    <location>
        <begin position="33"/>
        <end position="350"/>
    </location>
</feature>
<feature type="signal peptide" evidence="3">
    <location>
        <begin position="1"/>
        <end position="32"/>
    </location>
</feature>
<keyword evidence="1" id="KW-0802">TPR repeat</keyword>
<dbReference type="Pfam" id="PF24125">
    <property type="entry name" value="Cds6_C"/>
    <property type="match status" value="1"/>
</dbReference>
<dbReference type="SUPFAM" id="SSF48452">
    <property type="entry name" value="TPR-like"/>
    <property type="match status" value="1"/>
</dbReference>
<dbReference type="InterPro" id="IPR011990">
    <property type="entry name" value="TPR-like_helical_dom_sf"/>
</dbReference>
<dbReference type="PROSITE" id="PS50293">
    <property type="entry name" value="TPR_REGION"/>
    <property type="match status" value="1"/>
</dbReference>
<protein>
    <submittedName>
        <fullName evidence="5">DUF4440 domain-containing protein</fullName>
    </submittedName>
</protein>
<feature type="repeat" description="TPR" evidence="1">
    <location>
        <begin position="99"/>
        <end position="132"/>
    </location>
</feature>